<sequence length="163" mass="17430">MADYQETIPKPITTRFCHHNTANAFLVYYAAQCAEQGIPFSVTGDIPVALPISESDLGALIGNLLENALEAILRDLSLEGGIAFSAQLMNGSLAILVDNPTATLPTYTRDGSLHSTKHHGPGIGTASICHIVKRYNGDCRFEVVDGFFRASVRLPILPAPPPA</sequence>
<dbReference type="RefSeq" id="WP_090310054.1">
    <property type="nucleotide sequence ID" value="NZ_FNRK01000053.1"/>
</dbReference>
<accession>A0A1H4EMC5</accession>
<protein>
    <submittedName>
        <fullName evidence="2">GHKL domain-containing protein</fullName>
    </submittedName>
</protein>
<reference evidence="2 3" key="1">
    <citation type="submission" date="2016-10" db="EMBL/GenBank/DDBJ databases">
        <authorList>
            <person name="de Groot N.N."/>
        </authorList>
    </citation>
    <scope>NUCLEOTIDE SEQUENCE [LARGE SCALE GENOMIC DNA]</scope>
    <source>
        <strain evidence="2 3">SR12</strain>
    </source>
</reference>
<evidence type="ECO:0000259" key="1">
    <source>
        <dbReference type="Pfam" id="PF14501"/>
    </source>
</evidence>
<dbReference type="OrthoDB" id="9156435at2"/>
<gene>
    <name evidence="2" type="ORF">SAMN04515656_1536</name>
</gene>
<proteinExistence type="predicted"/>
<organism evidence="2 3">
    <name type="scientific">Eubacterium aggregans</name>
    <dbReference type="NCBI Taxonomy" id="81409"/>
    <lineage>
        <taxon>Bacteria</taxon>
        <taxon>Bacillati</taxon>
        <taxon>Bacillota</taxon>
        <taxon>Clostridia</taxon>
        <taxon>Eubacteriales</taxon>
        <taxon>Eubacteriaceae</taxon>
        <taxon>Eubacterium</taxon>
    </lineage>
</organism>
<dbReference type="SUPFAM" id="SSF55874">
    <property type="entry name" value="ATPase domain of HSP90 chaperone/DNA topoisomerase II/histidine kinase"/>
    <property type="match status" value="1"/>
</dbReference>
<evidence type="ECO:0000313" key="2">
    <source>
        <dbReference type="EMBL" id="SEA86181.1"/>
    </source>
</evidence>
<keyword evidence="3" id="KW-1185">Reference proteome</keyword>
<dbReference type="CDD" id="cd16935">
    <property type="entry name" value="HATPase_AgrC-ComD-like"/>
    <property type="match status" value="1"/>
</dbReference>
<dbReference type="EMBL" id="FNRK01000053">
    <property type="protein sequence ID" value="SEA86181.1"/>
    <property type="molecule type" value="Genomic_DNA"/>
</dbReference>
<dbReference type="Gene3D" id="3.30.565.10">
    <property type="entry name" value="Histidine kinase-like ATPase, C-terminal domain"/>
    <property type="match status" value="1"/>
</dbReference>
<feature type="domain" description="Sensor histidine kinase NatK-like C-terminal" evidence="1">
    <location>
        <begin position="56"/>
        <end position="155"/>
    </location>
</feature>
<dbReference type="STRING" id="81409.SAMN04515656_1536"/>
<dbReference type="AlphaFoldDB" id="A0A1H4EMC5"/>
<evidence type="ECO:0000313" key="3">
    <source>
        <dbReference type="Proteomes" id="UP000199394"/>
    </source>
</evidence>
<dbReference type="InterPro" id="IPR036890">
    <property type="entry name" value="HATPase_C_sf"/>
</dbReference>
<name>A0A1H4EMC5_9FIRM</name>
<dbReference type="Proteomes" id="UP000199394">
    <property type="component" value="Unassembled WGS sequence"/>
</dbReference>
<dbReference type="InterPro" id="IPR032834">
    <property type="entry name" value="NatK-like_C"/>
</dbReference>
<dbReference type="Pfam" id="PF14501">
    <property type="entry name" value="HATPase_c_5"/>
    <property type="match status" value="1"/>
</dbReference>